<evidence type="ECO:0000313" key="2">
    <source>
        <dbReference type="EMBL" id="GBM83242.1"/>
    </source>
</evidence>
<feature type="region of interest" description="Disordered" evidence="1">
    <location>
        <begin position="43"/>
        <end position="87"/>
    </location>
</feature>
<dbReference type="AlphaFoldDB" id="A0A4Y2J248"/>
<reference evidence="2 3" key="1">
    <citation type="journal article" date="2019" name="Sci. Rep.">
        <title>Orb-weaving spider Araneus ventricosus genome elucidates the spidroin gene catalogue.</title>
        <authorList>
            <person name="Kono N."/>
            <person name="Nakamura H."/>
            <person name="Ohtoshi R."/>
            <person name="Moran D.A.P."/>
            <person name="Shinohara A."/>
            <person name="Yoshida Y."/>
            <person name="Fujiwara M."/>
            <person name="Mori M."/>
            <person name="Tomita M."/>
            <person name="Arakawa K."/>
        </authorList>
    </citation>
    <scope>NUCLEOTIDE SEQUENCE [LARGE SCALE GENOMIC DNA]</scope>
</reference>
<evidence type="ECO:0000256" key="1">
    <source>
        <dbReference type="SAM" id="MobiDB-lite"/>
    </source>
</evidence>
<comment type="caution">
    <text evidence="2">The sequence shown here is derived from an EMBL/GenBank/DDBJ whole genome shotgun (WGS) entry which is preliminary data.</text>
</comment>
<evidence type="ECO:0000313" key="3">
    <source>
        <dbReference type="Proteomes" id="UP000499080"/>
    </source>
</evidence>
<keyword evidence="3" id="KW-1185">Reference proteome</keyword>
<name>A0A4Y2J248_ARAVE</name>
<gene>
    <name evidence="2" type="ORF">AVEN_79335_1</name>
</gene>
<organism evidence="2 3">
    <name type="scientific">Araneus ventricosus</name>
    <name type="common">Orbweaver spider</name>
    <name type="synonym">Epeira ventricosa</name>
    <dbReference type="NCBI Taxonomy" id="182803"/>
    <lineage>
        <taxon>Eukaryota</taxon>
        <taxon>Metazoa</taxon>
        <taxon>Ecdysozoa</taxon>
        <taxon>Arthropoda</taxon>
        <taxon>Chelicerata</taxon>
        <taxon>Arachnida</taxon>
        <taxon>Araneae</taxon>
        <taxon>Araneomorphae</taxon>
        <taxon>Entelegynae</taxon>
        <taxon>Araneoidea</taxon>
        <taxon>Araneidae</taxon>
        <taxon>Araneus</taxon>
    </lineage>
</organism>
<dbReference type="Proteomes" id="UP000499080">
    <property type="component" value="Unassembled WGS sequence"/>
</dbReference>
<proteinExistence type="predicted"/>
<accession>A0A4Y2J248</accession>
<protein>
    <submittedName>
        <fullName evidence="2">Uncharacterized protein</fullName>
    </submittedName>
</protein>
<dbReference type="EMBL" id="BGPR01003065">
    <property type="protein sequence ID" value="GBM83242.1"/>
    <property type="molecule type" value="Genomic_DNA"/>
</dbReference>
<sequence>MSIVKEKNKKNSEMYLTLSSAAQPLGSTFWRGNLHIDTECNGSTSQRLLDENPLRGDLQLPTSRVRSPPSMMSSPEKKNHPSVPLTKGPLSLVMAAMSLPRTFSKFRT</sequence>